<dbReference type="AlphaFoldDB" id="C4XHY1"/>
<organism evidence="1 2">
    <name type="scientific">Solidesulfovibrio magneticus (strain ATCC 700980 / DSM 13731 / RS-1)</name>
    <name type="common">Desulfovibrio magneticus</name>
    <dbReference type="NCBI Taxonomy" id="573370"/>
    <lineage>
        <taxon>Bacteria</taxon>
        <taxon>Pseudomonadati</taxon>
        <taxon>Thermodesulfobacteriota</taxon>
        <taxon>Desulfovibrionia</taxon>
        <taxon>Desulfovibrionales</taxon>
        <taxon>Desulfovibrionaceae</taxon>
        <taxon>Solidesulfovibrio</taxon>
    </lineage>
</organism>
<dbReference type="Proteomes" id="UP000009071">
    <property type="component" value="Chromosome"/>
</dbReference>
<dbReference type="RefSeq" id="WP_015861660.1">
    <property type="nucleotide sequence ID" value="NC_012796.1"/>
</dbReference>
<evidence type="ECO:0000313" key="2">
    <source>
        <dbReference type="Proteomes" id="UP000009071"/>
    </source>
</evidence>
<name>C4XHY1_SOLM1</name>
<dbReference type="EMBL" id="AP010904">
    <property type="protein sequence ID" value="BAH76499.1"/>
    <property type="molecule type" value="Genomic_DNA"/>
</dbReference>
<gene>
    <name evidence="1" type="ordered locus">DMR_30080</name>
</gene>
<keyword evidence="2" id="KW-1185">Reference proteome</keyword>
<proteinExistence type="predicted"/>
<dbReference type="STRING" id="573370.DMR_30080"/>
<protein>
    <submittedName>
        <fullName evidence="1">Uncharacterized protein</fullName>
    </submittedName>
</protein>
<dbReference type="OrthoDB" id="5368515at2"/>
<sequence>MESFGDVVYKSNIGDGPGIRTTKDFLEKMTKNLLLNSKEYCDITEELPLCFKEKQLLPLLGSAIQKTTPAFMGEVPITRSSIFKKSKSSPGFVDFWATYRNTSFFIEVKHSFFSYFSQEINSHSIKKWETAITQLKTSAKALREGWNISQQAMLISLMVMPFYISESAVKKQKRELSPKNIDQCSASILNALVPDWYSTCYLNGKYSGPYKYLKSSEYHPAIGVYAKIIKCTE</sequence>
<dbReference type="KEGG" id="dma:DMR_30080"/>
<accession>C4XHY1</accession>
<dbReference type="HOGENOM" id="CLU_1188421_0_0_7"/>
<reference evidence="1 2" key="1">
    <citation type="journal article" date="2009" name="Genome Res.">
        <title>Whole genome sequence of Desulfovibrio magneticus strain RS-1 revealed common gene clusters in magnetotactic bacteria.</title>
        <authorList>
            <person name="Nakazawa H."/>
            <person name="Arakaki A."/>
            <person name="Narita-Yamada S."/>
            <person name="Yashiro I."/>
            <person name="Jinno K."/>
            <person name="Aoki N."/>
            <person name="Tsuruyama A."/>
            <person name="Okamura Y."/>
            <person name="Tanikawa S."/>
            <person name="Fujita N."/>
            <person name="Takeyama H."/>
            <person name="Matsunaga T."/>
        </authorList>
    </citation>
    <scope>NUCLEOTIDE SEQUENCE [LARGE SCALE GENOMIC DNA]</scope>
    <source>
        <strain evidence="2">ATCC 700980 / DSM 13731 / RS-1</strain>
    </source>
</reference>
<evidence type="ECO:0000313" key="1">
    <source>
        <dbReference type="EMBL" id="BAH76499.1"/>
    </source>
</evidence>
<dbReference type="eggNOG" id="ENOG50333ZC">
    <property type="taxonomic scope" value="Bacteria"/>
</dbReference>